<dbReference type="PANTHER" id="PTHR43818">
    <property type="entry name" value="BCDNA.GH03377"/>
    <property type="match status" value="1"/>
</dbReference>
<dbReference type="Pfam" id="PF22725">
    <property type="entry name" value="GFO_IDH_MocA_C3"/>
    <property type="match status" value="1"/>
</dbReference>
<dbReference type="InterPro" id="IPR006311">
    <property type="entry name" value="TAT_signal"/>
</dbReference>
<organism evidence="4 5">
    <name type="scientific">Gaoshiqia sediminis</name>
    <dbReference type="NCBI Taxonomy" id="2986998"/>
    <lineage>
        <taxon>Bacteria</taxon>
        <taxon>Pseudomonadati</taxon>
        <taxon>Bacteroidota</taxon>
        <taxon>Bacteroidia</taxon>
        <taxon>Marinilabiliales</taxon>
        <taxon>Prolixibacteraceae</taxon>
        <taxon>Gaoshiqia</taxon>
    </lineage>
</organism>
<dbReference type="SUPFAM" id="SSF55347">
    <property type="entry name" value="Glyceraldehyde-3-phosphate dehydrogenase-like, C-terminal domain"/>
    <property type="match status" value="1"/>
</dbReference>
<dbReference type="RefSeq" id="WP_282592433.1">
    <property type="nucleotide sequence ID" value="NZ_JAPAAF010000023.1"/>
</dbReference>
<proteinExistence type="predicted"/>
<evidence type="ECO:0000259" key="2">
    <source>
        <dbReference type="Pfam" id="PF01408"/>
    </source>
</evidence>
<evidence type="ECO:0000259" key="3">
    <source>
        <dbReference type="Pfam" id="PF22725"/>
    </source>
</evidence>
<dbReference type="Gene3D" id="3.40.50.720">
    <property type="entry name" value="NAD(P)-binding Rossmann-like Domain"/>
    <property type="match status" value="1"/>
</dbReference>
<dbReference type="AlphaFoldDB" id="A0AA41Y8H8"/>
<dbReference type="SUPFAM" id="SSF51735">
    <property type="entry name" value="NAD(P)-binding Rossmann-fold domains"/>
    <property type="match status" value="1"/>
</dbReference>
<dbReference type="Pfam" id="PF01408">
    <property type="entry name" value="GFO_IDH_MocA"/>
    <property type="match status" value="1"/>
</dbReference>
<dbReference type="Gene3D" id="3.30.360.10">
    <property type="entry name" value="Dihydrodipicolinate Reductase, domain 2"/>
    <property type="match status" value="1"/>
</dbReference>
<feature type="domain" description="Gfo/Idh/MocA-like oxidoreductase N-terminal" evidence="2">
    <location>
        <begin position="58"/>
        <end position="180"/>
    </location>
</feature>
<dbReference type="NCBIfam" id="TIGR01409">
    <property type="entry name" value="TAT_signal_seq"/>
    <property type="match status" value="1"/>
</dbReference>
<dbReference type="EMBL" id="JAPAAF010000023">
    <property type="protein sequence ID" value="MCW0483840.1"/>
    <property type="molecule type" value="Genomic_DNA"/>
</dbReference>
<dbReference type="PANTHER" id="PTHR43818:SF5">
    <property type="entry name" value="OXIDOREDUCTASE FAMILY PROTEIN"/>
    <property type="match status" value="1"/>
</dbReference>
<dbReference type="InterPro" id="IPR055170">
    <property type="entry name" value="GFO_IDH_MocA-like_dom"/>
</dbReference>
<keyword evidence="5" id="KW-1185">Reference proteome</keyword>
<reference evidence="4" key="1">
    <citation type="submission" date="2022-10" db="EMBL/GenBank/DDBJ databases">
        <title>Gaoshiqiia sediminis gen. nov., sp. nov., isolated from coastal sediment.</title>
        <authorList>
            <person name="Yu W.X."/>
            <person name="Mu D.S."/>
            <person name="Du J.Z."/>
            <person name="Liang Y.Q."/>
        </authorList>
    </citation>
    <scope>NUCLEOTIDE SEQUENCE</scope>
    <source>
        <strain evidence="4">A06</strain>
    </source>
</reference>
<evidence type="ECO:0000313" key="5">
    <source>
        <dbReference type="Proteomes" id="UP001163821"/>
    </source>
</evidence>
<feature type="domain" description="GFO/IDH/MocA-like oxidoreductase" evidence="3">
    <location>
        <begin position="200"/>
        <end position="331"/>
    </location>
</feature>
<dbReference type="PROSITE" id="PS51318">
    <property type="entry name" value="TAT"/>
    <property type="match status" value="1"/>
</dbReference>
<comment type="caution">
    <text evidence="4">The sequence shown here is derived from an EMBL/GenBank/DDBJ whole genome shotgun (WGS) entry which is preliminary data.</text>
</comment>
<sequence length="452" mass="49708">MKEQSNLSRRRFLTNAAAAGAIGMIGANVLVSCAEKQKTVELNLPPLLDQAPDGKPLKAGVIGCGGRGSGAALDFLKAGPNLSIHALGDVFRDRIDDCRNKLKNEANQEVADENIFVGFDAFQKVIDSGVDVVILATPPHFRPEHFEAAVQARKHVFMEKPVAVDPVGIRQVLATSKKADSLGLKIVTGTQRRHQRDYIEVYKQIANGAIGDIVGANCYWNQSKLWHRNPNADWSEMEYMIRDWVNWLWLSGDHIVEQHIHNIDVIHWFTGKYPTRAVGFGSRQRRVTGDQFDNFSVDFVFDNGMHNHSMCRQINGCANNVSEFVMGTKGSSNCQNTIWDAAGAELFKYPYPLDASGQPERNVTISPYVQEHIDLVTCIRQNIPVNEAESTAMTNLVAIMGRVSAYTGKEVTLDEIMNSDLKLGPSTYVMGDVGIVGVSQVPVAGEAADPNA</sequence>
<name>A0AA41Y8H8_9BACT</name>
<keyword evidence="1" id="KW-0472">Membrane</keyword>
<evidence type="ECO:0000256" key="1">
    <source>
        <dbReference type="SAM" id="Phobius"/>
    </source>
</evidence>
<accession>A0AA41Y8H8</accession>
<dbReference type="InterPro" id="IPR000683">
    <property type="entry name" value="Gfo/Idh/MocA-like_OxRdtase_N"/>
</dbReference>
<keyword evidence="1" id="KW-1133">Transmembrane helix</keyword>
<dbReference type="InterPro" id="IPR036291">
    <property type="entry name" value="NAD(P)-bd_dom_sf"/>
</dbReference>
<dbReference type="Proteomes" id="UP001163821">
    <property type="component" value="Unassembled WGS sequence"/>
</dbReference>
<dbReference type="GO" id="GO:0000166">
    <property type="term" value="F:nucleotide binding"/>
    <property type="evidence" value="ECO:0007669"/>
    <property type="project" value="InterPro"/>
</dbReference>
<keyword evidence="1" id="KW-0812">Transmembrane</keyword>
<gene>
    <name evidence="4" type="ORF">N2K84_13945</name>
</gene>
<dbReference type="PROSITE" id="PS51257">
    <property type="entry name" value="PROKAR_LIPOPROTEIN"/>
    <property type="match status" value="1"/>
</dbReference>
<dbReference type="InterPro" id="IPR019546">
    <property type="entry name" value="TAT_signal_bac_arc"/>
</dbReference>
<feature type="transmembrane region" description="Helical" evidence="1">
    <location>
        <begin position="12"/>
        <end position="31"/>
    </location>
</feature>
<dbReference type="InterPro" id="IPR050463">
    <property type="entry name" value="Gfo/Idh/MocA_oxidrdct_glycsds"/>
</dbReference>
<protein>
    <submittedName>
        <fullName evidence="4">Gfo/Idh/MocA family oxidoreductase</fullName>
    </submittedName>
</protein>
<evidence type="ECO:0000313" key="4">
    <source>
        <dbReference type="EMBL" id="MCW0483840.1"/>
    </source>
</evidence>